<dbReference type="InterPro" id="IPR036188">
    <property type="entry name" value="FAD/NAD-bd_sf"/>
</dbReference>
<evidence type="ECO:0000313" key="1">
    <source>
        <dbReference type="EMBL" id="GIJ71436.1"/>
    </source>
</evidence>
<proteinExistence type="predicted"/>
<protein>
    <recommendedName>
        <fullName evidence="3">Thioredoxin reductase</fullName>
    </recommendedName>
</protein>
<sequence length="81" mass="8381">MPGTFCFIGAEPEAAWLTGIAKDDKGFVQTRIRELPLPFQTSAKRVFAAGDLRAGSIKRVAAAVGEGASAVSSVHAVLAGH</sequence>
<gene>
    <name evidence="1" type="ORF">Voc01_063530</name>
</gene>
<reference evidence="1" key="1">
    <citation type="submission" date="2021-01" db="EMBL/GenBank/DDBJ databases">
        <title>Whole genome shotgun sequence of Virgisporangium ochraceum NBRC 16418.</title>
        <authorList>
            <person name="Komaki H."/>
            <person name="Tamura T."/>
        </authorList>
    </citation>
    <scope>NUCLEOTIDE SEQUENCE</scope>
    <source>
        <strain evidence="1">NBRC 16418</strain>
    </source>
</reference>
<evidence type="ECO:0008006" key="3">
    <source>
        <dbReference type="Google" id="ProtNLM"/>
    </source>
</evidence>
<name>A0A8J4A258_9ACTN</name>
<organism evidence="1 2">
    <name type="scientific">Virgisporangium ochraceum</name>
    <dbReference type="NCBI Taxonomy" id="65505"/>
    <lineage>
        <taxon>Bacteria</taxon>
        <taxon>Bacillati</taxon>
        <taxon>Actinomycetota</taxon>
        <taxon>Actinomycetes</taxon>
        <taxon>Micromonosporales</taxon>
        <taxon>Micromonosporaceae</taxon>
        <taxon>Virgisporangium</taxon>
    </lineage>
</organism>
<dbReference type="Gene3D" id="3.50.50.60">
    <property type="entry name" value="FAD/NAD(P)-binding domain"/>
    <property type="match status" value="1"/>
</dbReference>
<dbReference type="SUPFAM" id="SSF51905">
    <property type="entry name" value="FAD/NAD(P)-binding domain"/>
    <property type="match status" value="1"/>
</dbReference>
<dbReference type="EMBL" id="BOPH01000088">
    <property type="protein sequence ID" value="GIJ71436.1"/>
    <property type="molecule type" value="Genomic_DNA"/>
</dbReference>
<dbReference type="PRINTS" id="PR00469">
    <property type="entry name" value="PNDRDTASEII"/>
</dbReference>
<comment type="caution">
    <text evidence="1">The sequence shown here is derived from an EMBL/GenBank/DDBJ whole genome shotgun (WGS) entry which is preliminary data.</text>
</comment>
<dbReference type="AlphaFoldDB" id="A0A8J4A258"/>
<dbReference type="Proteomes" id="UP000635606">
    <property type="component" value="Unassembled WGS sequence"/>
</dbReference>
<accession>A0A8J4A258</accession>
<keyword evidence="2" id="KW-1185">Reference proteome</keyword>
<evidence type="ECO:0000313" key="2">
    <source>
        <dbReference type="Proteomes" id="UP000635606"/>
    </source>
</evidence>
<dbReference type="RefSeq" id="WP_203931306.1">
    <property type="nucleotide sequence ID" value="NZ_BOPH01000088.1"/>
</dbReference>